<sequence>MSVGGIRITNKDGSRWVFDHTCTIPALLGEHNQGGGYPPNVYNTGIVIPENYSYYVWMGSTVSLQYRIEKNGGRSQRTPWLYSYNRMSLNEKRELIISNDYYGGVSFGAVSVFVMPENKIRGSAGVRVAKDSSISSITDVDGFAFVAWKGDVELFGGWTPSLVDPELNMYNCLVFFYTTDPNITIFKGATIIWNNGNNNAYYLFNATGSQYGGSIKAKVVIFSNKKLRKTKAGLRIYSRITKKLIYDSGNEIMVSPKFISFKDSKRDEFTSIPDVKRPMYTAMSIGSGYENHWFVSSLTLASDGYKLAVRWGMAGYDAASFGATTYQHADSKLIILDAENYFVF</sequence>
<keyword evidence="2" id="KW-1185">Reference proteome</keyword>
<name>A0ABR5ZJI0_9GAMM</name>
<gene>
    <name evidence="1" type="ORF">H2Y56_21905</name>
</gene>
<dbReference type="EMBL" id="JACERK010000017">
    <property type="protein sequence ID" value="MBA5234738.1"/>
    <property type="molecule type" value="Genomic_DNA"/>
</dbReference>
<reference evidence="1 2" key="1">
    <citation type="submission" date="2020-07" db="EMBL/GenBank/DDBJ databases">
        <title>Characterization of Pectobacterium aroidearum strains causing soft rot on Amorphophallus konjac.</title>
        <authorList>
            <person name="Xie H."/>
        </authorList>
    </citation>
    <scope>NUCLEOTIDE SEQUENCE [LARGE SCALE GENOMIC DNA]</scope>
    <source>
        <strain evidence="1 2">MY10</strain>
    </source>
</reference>
<evidence type="ECO:0000313" key="1">
    <source>
        <dbReference type="EMBL" id="MBA5234738.1"/>
    </source>
</evidence>
<organism evidence="1 2">
    <name type="scientific">Pectobacterium aroidearum</name>
    <dbReference type="NCBI Taxonomy" id="1201031"/>
    <lineage>
        <taxon>Bacteria</taxon>
        <taxon>Pseudomonadati</taxon>
        <taxon>Pseudomonadota</taxon>
        <taxon>Gammaproteobacteria</taxon>
        <taxon>Enterobacterales</taxon>
        <taxon>Pectobacteriaceae</taxon>
        <taxon>Pectobacterium</taxon>
    </lineage>
</organism>
<dbReference type="RefSeq" id="WP_181838317.1">
    <property type="nucleotide sequence ID" value="NZ_JACERK010000017.1"/>
</dbReference>
<proteinExistence type="predicted"/>
<comment type="caution">
    <text evidence="1">The sequence shown here is derived from an EMBL/GenBank/DDBJ whole genome shotgun (WGS) entry which is preliminary data.</text>
</comment>
<accession>A0ABR5ZJI0</accession>
<evidence type="ECO:0000313" key="2">
    <source>
        <dbReference type="Proteomes" id="UP000530038"/>
    </source>
</evidence>
<dbReference type="Proteomes" id="UP000530038">
    <property type="component" value="Unassembled WGS sequence"/>
</dbReference>
<protein>
    <submittedName>
        <fullName evidence="1">Uncharacterized protein</fullName>
    </submittedName>
</protein>